<dbReference type="Gene3D" id="3.40.190.290">
    <property type="match status" value="1"/>
</dbReference>
<dbReference type="GO" id="GO:0003700">
    <property type="term" value="F:DNA-binding transcription factor activity"/>
    <property type="evidence" value="ECO:0007669"/>
    <property type="project" value="InterPro"/>
</dbReference>
<evidence type="ECO:0000256" key="4">
    <source>
        <dbReference type="ARBA" id="ARBA00023163"/>
    </source>
</evidence>
<evidence type="ECO:0000313" key="7">
    <source>
        <dbReference type="Proteomes" id="UP000194457"/>
    </source>
</evidence>
<dbReference type="PRINTS" id="PR00039">
    <property type="entry name" value="HTHLYSR"/>
</dbReference>
<dbReference type="PROSITE" id="PS50931">
    <property type="entry name" value="HTH_LYSR"/>
    <property type="match status" value="1"/>
</dbReference>
<dbReference type="AlphaFoldDB" id="A0A240UM63"/>
<evidence type="ECO:0000313" key="6">
    <source>
        <dbReference type="EMBL" id="ART62584.1"/>
    </source>
</evidence>
<keyword evidence="3" id="KW-0238">DNA-binding</keyword>
<protein>
    <recommendedName>
        <fullName evidence="5">HTH lysR-type domain-containing protein</fullName>
    </recommendedName>
</protein>
<sequence>MPIRAVRTSVGPRSSWRVWPRRVTGSMCAASSASPDMDHRQLGFLVALARERHFGRAATACNVTQPTLSARLKQLEEELGCALIIRGHRFEGLTPEGEHVLSHARRILASLDELNAELDPSSPPSGLLRLGLIPSALDAVSSWVVPLREHYPALTLRLMERATLPLMQSLMEGDIDVAVGYLDVPAAEPFVARRLHTERYALLAREDCFTLPERPAWADIGNFPLCLLTPDMQHRHRIDLHARREGVTLSPVLETESMAALERLVGQGAGVGIVEQHGPEVLRHSGLVHRLLPATGEDPPVGLLWRAGAPPSRRLQALLEWLREPGEAPM</sequence>
<evidence type="ECO:0000256" key="1">
    <source>
        <dbReference type="ARBA" id="ARBA00009437"/>
    </source>
</evidence>
<feature type="domain" description="HTH lysR-type" evidence="5">
    <location>
        <begin position="37"/>
        <end position="94"/>
    </location>
</feature>
<dbReference type="KEGG" id="kma:B9H00_05580"/>
<keyword evidence="7" id="KW-1185">Reference proteome</keyword>
<evidence type="ECO:0000256" key="3">
    <source>
        <dbReference type="ARBA" id="ARBA00023125"/>
    </source>
</evidence>
<dbReference type="GO" id="GO:0005829">
    <property type="term" value="C:cytosol"/>
    <property type="evidence" value="ECO:0007669"/>
    <property type="project" value="TreeGrafter"/>
</dbReference>
<dbReference type="FunFam" id="1.10.10.10:FF:000001">
    <property type="entry name" value="LysR family transcriptional regulator"/>
    <property type="match status" value="1"/>
</dbReference>
<dbReference type="GO" id="GO:0003677">
    <property type="term" value="F:DNA binding"/>
    <property type="evidence" value="ECO:0007669"/>
    <property type="project" value="UniProtKB-KW"/>
</dbReference>
<dbReference type="EMBL" id="CP021358">
    <property type="protein sequence ID" value="ART62584.1"/>
    <property type="molecule type" value="Genomic_DNA"/>
</dbReference>
<gene>
    <name evidence="6" type="ORF">B9H00_05580</name>
</gene>
<comment type="similarity">
    <text evidence="1">Belongs to the LysR transcriptional regulatory family.</text>
</comment>
<name>A0A240UM63_9GAMM</name>
<dbReference type="Proteomes" id="UP000194457">
    <property type="component" value="Chromosome"/>
</dbReference>
<keyword evidence="2" id="KW-0805">Transcription regulation</keyword>
<dbReference type="Pfam" id="PF03466">
    <property type="entry name" value="LysR_substrate"/>
    <property type="match status" value="1"/>
</dbReference>
<dbReference type="InterPro" id="IPR036388">
    <property type="entry name" value="WH-like_DNA-bd_sf"/>
</dbReference>
<dbReference type="InterPro" id="IPR050950">
    <property type="entry name" value="HTH-type_LysR_regulators"/>
</dbReference>
<dbReference type="SUPFAM" id="SSF46785">
    <property type="entry name" value="Winged helix' DNA-binding domain"/>
    <property type="match status" value="1"/>
</dbReference>
<accession>A0A240UM63</accession>
<dbReference type="InterPro" id="IPR036390">
    <property type="entry name" value="WH_DNA-bd_sf"/>
</dbReference>
<reference evidence="6 7" key="1">
    <citation type="submission" date="2017-05" db="EMBL/GenBank/DDBJ databases">
        <authorList>
            <person name="Song R."/>
            <person name="Chenine A.L."/>
            <person name="Ruprecht R.M."/>
        </authorList>
    </citation>
    <scope>NUCLEOTIDE SEQUENCE [LARGE SCALE GENOMIC DNA]</scope>
    <source>
        <strain evidence="6">SW32</strain>
    </source>
</reference>
<proteinExistence type="inferred from homology"/>
<dbReference type="CDD" id="cd05466">
    <property type="entry name" value="PBP2_LTTR_substrate"/>
    <property type="match status" value="1"/>
</dbReference>
<dbReference type="Gene3D" id="1.10.10.10">
    <property type="entry name" value="Winged helix-like DNA-binding domain superfamily/Winged helix DNA-binding domain"/>
    <property type="match status" value="1"/>
</dbReference>
<dbReference type="SUPFAM" id="SSF53850">
    <property type="entry name" value="Periplasmic binding protein-like II"/>
    <property type="match status" value="1"/>
</dbReference>
<dbReference type="PANTHER" id="PTHR30419">
    <property type="entry name" value="HTH-TYPE TRANSCRIPTIONAL REGULATOR YBHD"/>
    <property type="match status" value="1"/>
</dbReference>
<keyword evidence="4" id="KW-0804">Transcription</keyword>
<dbReference type="Pfam" id="PF00126">
    <property type="entry name" value="HTH_1"/>
    <property type="match status" value="1"/>
</dbReference>
<evidence type="ECO:0000256" key="2">
    <source>
        <dbReference type="ARBA" id="ARBA00023015"/>
    </source>
</evidence>
<dbReference type="InterPro" id="IPR000847">
    <property type="entry name" value="LysR_HTH_N"/>
</dbReference>
<evidence type="ECO:0000259" key="5">
    <source>
        <dbReference type="PROSITE" id="PS50931"/>
    </source>
</evidence>
<dbReference type="InterPro" id="IPR005119">
    <property type="entry name" value="LysR_subst-bd"/>
</dbReference>
<organism evidence="6 7">
    <name type="scientific">Kushneria marisflavi</name>
    <dbReference type="NCBI Taxonomy" id="157779"/>
    <lineage>
        <taxon>Bacteria</taxon>
        <taxon>Pseudomonadati</taxon>
        <taxon>Pseudomonadota</taxon>
        <taxon>Gammaproteobacteria</taxon>
        <taxon>Oceanospirillales</taxon>
        <taxon>Halomonadaceae</taxon>
        <taxon>Kushneria</taxon>
    </lineage>
</organism>
<dbReference type="OrthoDB" id="646694at2"/>
<dbReference type="PANTHER" id="PTHR30419:SF31">
    <property type="entry name" value="BLR3139 PROTEIN"/>
    <property type="match status" value="1"/>
</dbReference>